<dbReference type="EC" id="2.1.1.297" evidence="5"/>
<feature type="domain" description="Methyltransferase small" evidence="6">
    <location>
        <begin position="119"/>
        <end position="203"/>
    </location>
</feature>
<evidence type="ECO:0000256" key="4">
    <source>
        <dbReference type="ARBA" id="ARBA00048391"/>
    </source>
</evidence>
<dbReference type="EMBL" id="JBHLUH010000052">
    <property type="protein sequence ID" value="MFC0530899.1"/>
    <property type="molecule type" value="Genomic_DNA"/>
</dbReference>
<dbReference type="Pfam" id="PF05175">
    <property type="entry name" value="MTS"/>
    <property type="match status" value="1"/>
</dbReference>
<dbReference type="InterPro" id="IPR050320">
    <property type="entry name" value="N5-glutamine_MTase"/>
</dbReference>
<protein>
    <recommendedName>
        <fullName evidence="5">Release factor glutamine methyltransferase</fullName>
        <shortName evidence="5">RF MTase</shortName>
        <ecNumber evidence="5">2.1.1.297</ecNumber>
    </recommendedName>
    <alternativeName>
        <fullName evidence="5">N5-glutamine methyltransferase PrmC</fullName>
    </alternativeName>
    <alternativeName>
        <fullName evidence="5">Protein-(glutamine-N5) MTase PrmC</fullName>
    </alternativeName>
    <alternativeName>
        <fullName evidence="5">Protein-glutamine N-methyltransferase PrmC</fullName>
    </alternativeName>
</protein>
<gene>
    <name evidence="5 8" type="primary">prmC</name>
    <name evidence="8" type="ORF">ACFFIA_24960</name>
</gene>
<dbReference type="PANTHER" id="PTHR18895:SF74">
    <property type="entry name" value="MTRF1L RELEASE FACTOR GLUTAMINE METHYLTRANSFERASE"/>
    <property type="match status" value="1"/>
</dbReference>
<dbReference type="InterPro" id="IPR007848">
    <property type="entry name" value="Small_mtfrase_dom"/>
</dbReference>
<evidence type="ECO:0000256" key="2">
    <source>
        <dbReference type="ARBA" id="ARBA00022679"/>
    </source>
</evidence>
<comment type="caution">
    <text evidence="5">Lacks conserved residue(s) required for the propagation of feature annotation.</text>
</comment>
<dbReference type="Pfam" id="PF17827">
    <property type="entry name" value="PrmC_N"/>
    <property type="match status" value="1"/>
</dbReference>
<comment type="similarity">
    <text evidence="5">Belongs to the protein N5-glutamine methyltransferase family. PrmC subfamily.</text>
</comment>
<dbReference type="CDD" id="cd02440">
    <property type="entry name" value="AdoMet_MTases"/>
    <property type="match status" value="1"/>
</dbReference>
<feature type="domain" description="Release factor glutamine methyltransferase N-terminal" evidence="7">
    <location>
        <begin position="15"/>
        <end position="83"/>
    </location>
</feature>
<organism evidence="8 9">
    <name type="scientific">Phytohabitans kaempferiae</name>
    <dbReference type="NCBI Taxonomy" id="1620943"/>
    <lineage>
        <taxon>Bacteria</taxon>
        <taxon>Bacillati</taxon>
        <taxon>Actinomycetota</taxon>
        <taxon>Actinomycetes</taxon>
        <taxon>Micromonosporales</taxon>
        <taxon>Micromonosporaceae</taxon>
    </lineage>
</organism>
<dbReference type="Proteomes" id="UP001589867">
    <property type="component" value="Unassembled WGS sequence"/>
</dbReference>
<reference evidence="8 9" key="1">
    <citation type="submission" date="2024-09" db="EMBL/GenBank/DDBJ databases">
        <authorList>
            <person name="Sun Q."/>
            <person name="Mori K."/>
        </authorList>
    </citation>
    <scope>NUCLEOTIDE SEQUENCE [LARGE SCALE GENOMIC DNA]</scope>
    <source>
        <strain evidence="8 9">TBRC 3947</strain>
    </source>
</reference>
<dbReference type="NCBIfam" id="TIGR03534">
    <property type="entry name" value="RF_mod_PrmC"/>
    <property type="match status" value="1"/>
</dbReference>
<dbReference type="InterPro" id="IPR029063">
    <property type="entry name" value="SAM-dependent_MTases_sf"/>
</dbReference>
<evidence type="ECO:0000313" key="8">
    <source>
        <dbReference type="EMBL" id="MFC0530899.1"/>
    </source>
</evidence>
<evidence type="ECO:0000256" key="5">
    <source>
        <dbReference type="HAMAP-Rule" id="MF_02126"/>
    </source>
</evidence>
<dbReference type="InterPro" id="IPR004556">
    <property type="entry name" value="HemK-like"/>
</dbReference>
<proteinExistence type="inferred from homology"/>
<evidence type="ECO:0000259" key="7">
    <source>
        <dbReference type="Pfam" id="PF17827"/>
    </source>
</evidence>
<dbReference type="HAMAP" id="MF_02126">
    <property type="entry name" value="RF_methyltr_PrmC"/>
    <property type="match status" value="1"/>
</dbReference>
<comment type="catalytic activity">
    <reaction evidence="4 5">
        <text>L-glutaminyl-[peptide chain release factor] + S-adenosyl-L-methionine = N(5)-methyl-L-glutaminyl-[peptide chain release factor] + S-adenosyl-L-homocysteine + H(+)</text>
        <dbReference type="Rhea" id="RHEA:42896"/>
        <dbReference type="Rhea" id="RHEA-COMP:10271"/>
        <dbReference type="Rhea" id="RHEA-COMP:10272"/>
        <dbReference type="ChEBI" id="CHEBI:15378"/>
        <dbReference type="ChEBI" id="CHEBI:30011"/>
        <dbReference type="ChEBI" id="CHEBI:57856"/>
        <dbReference type="ChEBI" id="CHEBI:59789"/>
        <dbReference type="ChEBI" id="CHEBI:61891"/>
        <dbReference type="EC" id="2.1.1.297"/>
    </reaction>
</comment>
<sequence length="303" mass="31879">MEQPAEGTDRTRPLQAVTGATNLLSRVGLPSARVDAEILAAHVLGVPRGRLALVDGFTGERLAEFDALVARRAAGEPVQHLVGSAGFRHLELAVGPGVFVPRPETELLAGWAITLISPGSTVVDLCGGSGAIALAVANEVPGALVYAVERAPAALPWLRRNAEERARAGDTPIHVVEGDVTDPAVLAEFDGRVDAVLCNPPYVPAGVAVPADVADHDPRDAVFAGEDGLAVIRPVIARAAALLRPGGIFAVEHDDSHGMVVPALLRADGHFTDIEDHRDLAGRWRYATATRTRGVGSEHRRER</sequence>
<keyword evidence="2 5" id="KW-0808">Transferase</keyword>
<accession>A0ABV6M8M1</accession>
<evidence type="ECO:0000256" key="1">
    <source>
        <dbReference type="ARBA" id="ARBA00022603"/>
    </source>
</evidence>
<dbReference type="InterPro" id="IPR002052">
    <property type="entry name" value="DNA_methylase_N6_adenine_CS"/>
</dbReference>
<keyword evidence="3 5" id="KW-0949">S-adenosyl-L-methionine</keyword>
<name>A0ABV6M8M1_9ACTN</name>
<dbReference type="PROSITE" id="PS00092">
    <property type="entry name" value="N6_MTASE"/>
    <property type="match status" value="1"/>
</dbReference>
<dbReference type="InterPro" id="IPR040758">
    <property type="entry name" value="PrmC_N"/>
</dbReference>
<comment type="function">
    <text evidence="5">Methylates the class 1 translation termination release factors RF1/PrfA and RF2/PrfB on the glutamine residue of the universally conserved GGQ motif.</text>
</comment>
<dbReference type="NCBIfam" id="TIGR00536">
    <property type="entry name" value="hemK_fam"/>
    <property type="match status" value="1"/>
</dbReference>
<comment type="caution">
    <text evidence="8">The sequence shown here is derived from an EMBL/GenBank/DDBJ whole genome shotgun (WGS) entry which is preliminary data.</text>
</comment>
<keyword evidence="1 5" id="KW-0489">Methyltransferase</keyword>
<dbReference type="PANTHER" id="PTHR18895">
    <property type="entry name" value="HEMK METHYLTRANSFERASE"/>
    <property type="match status" value="1"/>
</dbReference>
<dbReference type="SUPFAM" id="SSF53335">
    <property type="entry name" value="S-adenosyl-L-methionine-dependent methyltransferases"/>
    <property type="match status" value="1"/>
</dbReference>
<feature type="binding site" evidence="5">
    <location>
        <begin position="199"/>
        <end position="202"/>
    </location>
    <ligand>
        <name>substrate</name>
    </ligand>
</feature>
<dbReference type="RefSeq" id="WP_377254495.1">
    <property type="nucleotide sequence ID" value="NZ_JBHLUH010000052.1"/>
</dbReference>
<evidence type="ECO:0000256" key="3">
    <source>
        <dbReference type="ARBA" id="ARBA00022691"/>
    </source>
</evidence>
<evidence type="ECO:0000259" key="6">
    <source>
        <dbReference type="Pfam" id="PF05175"/>
    </source>
</evidence>
<dbReference type="InterPro" id="IPR019874">
    <property type="entry name" value="RF_methyltr_PrmC"/>
</dbReference>
<dbReference type="Gene3D" id="1.10.8.10">
    <property type="entry name" value="DNA helicase RuvA subunit, C-terminal domain"/>
    <property type="match status" value="1"/>
</dbReference>
<keyword evidence="9" id="KW-1185">Reference proteome</keyword>
<dbReference type="GO" id="GO:0102559">
    <property type="term" value="F:peptide chain release factor N(5)-glutamine methyltransferase activity"/>
    <property type="evidence" value="ECO:0007669"/>
    <property type="project" value="UniProtKB-EC"/>
</dbReference>
<feature type="binding site" evidence="5">
    <location>
        <position position="199"/>
    </location>
    <ligand>
        <name>S-adenosyl-L-methionine</name>
        <dbReference type="ChEBI" id="CHEBI:59789"/>
    </ligand>
</feature>
<dbReference type="GO" id="GO:0032259">
    <property type="term" value="P:methylation"/>
    <property type="evidence" value="ECO:0007669"/>
    <property type="project" value="UniProtKB-KW"/>
</dbReference>
<evidence type="ECO:0000313" key="9">
    <source>
        <dbReference type="Proteomes" id="UP001589867"/>
    </source>
</evidence>
<dbReference type="Gene3D" id="3.40.50.150">
    <property type="entry name" value="Vaccinia Virus protein VP39"/>
    <property type="match status" value="1"/>
</dbReference>
<feature type="binding site" evidence="5">
    <location>
        <position position="149"/>
    </location>
    <ligand>
        <name>S-adenosyl-L-methionine</name>
        <dbReference type="ChEBI" id="CHEBI:59789"/>
    </ligand>
</feature>